<dbReference type="AlphaFoldDB" id="A0A3B3HPF1"/>
<evidence type="ECO:0000256" key="1">
    <source>
        <dbReference type="SAM" id="Coils"/>
    </source>
</evidence>
<evidence type="ECO:0000313" key="2">
    <source>
        <dbReference type="Ensembl" id="ENSORLP00000033666.1"/>
    </source>
</evidence>
<feature type="coiled-coil region" evidence="1">
    <location>
        <begin position="128"/>
        <end position="175"/>
    </location>
</feature>
<keyword evidence="3" id="KW-1185">Reference proteome</keyword>
<evidence type="ECO:0000313" key="3">
    <source>
        <dbReference type="Proteomes" id="UP000001038"/>
    </source>
</evidence>
<dbReference type="Proteomes" id="UP000001038">
    <property type="component" value="Chromosome 11"/>
</dbReference>
<reference evidence="2" key="3">
    <citation type="submission" date="2025-09" db="UniProtKB">
        <authorList>
            <consortium name="Ensembl"/>
        </authorList>
    </citation>
    <scope>IDENTIFICATION</scope>
    <source>
        <strain evidence="2">Hd-rR</strain>
    </source>
</reference>
<organism evidence="2 3">
    <name type="scientific">Oryzias latipes</name>
    <name type="common">Japanese rice fish</name>
    <name type="synonym">Japanese killifish</name>
    <dbReference type="NCBI Taxonomy" id="8090"/>
    <lineage>
        <taxon>Eukaryota</taxon>
        <taxon>Metazoa</taxon>
        <taxon>Chordata</taxon>
        <taxon>Craniata</taxon>
        <taxon>Vertebrata</taxon>
        <taxon>Euteleostomi</taxon>
        <taxon>Actinopterygii</taxon>
        <taxon>Neopterygii</taxon>
        <taxon>Teleostei</taxon>
        <taxon>Neoteleostei</taxon>
        <taxon>Acanthomorphata</taxon>
        <taxon>Ovalentaria</taxon>
        <taxon>Atherinomorphae</taxon>
        <taxon>Beloniformes</taxon>
        <taxon>Adrianichthyidae</taxon>
        <taxon>Oryziinae</taxon>
        <taxon>Oryzias</taxon>
    </lineage>
</organism>
<name>A0A3B3HPF1_ORYLA</name>
<dbReference type="Ensembl" id="ENSORLT00000046060.1">
    <property type="protein sequence ID" value="ENSORLP00000033666.1"/>
    <property type="gene ID" value="ENSORLG00000025536.1"/>
</dbReference>
<dbReference type="InParanoid" id="A0A3B3HPF1"/>
<proteinExistence type="predicted"/>
<protein>
    <submittedName>
        <fullName evidence="2">Si:ch73-345f18.3</fullName>
    </submittedName>
</protein>
<dbReference type="FunCoup" id="A0A3B3HPF1">
    <property type="interactions" value="1"/>
</dbReference>
<reference evidence="2" key="2">
    <citation type="submission" date="2025-08" db="UniProtKB">
        <authorList>
            <consortium name="Ensembl"/>
        </authorList>
    </citation>
    <scope>IDENTIFICATION</scope>
    <source>
        <strain evidence="2">Hd-rR</strain>
    </source>
</reference>
<keyword evidence="1" id="KW-0175">Coiled coil</keyword>
<sequence length="181" mass="21020">QNGRLLMRRVNVPELDERFADLAQTFNDHQEGYETMVERIRNLQKGYDCTRCDHMSLAECVGKIMQEWIKGYDFSLSVVPVSLESETEEEPLPPGLQHTQNEVRYISDGAKATISKSTTLQELTSWLLRSQSTMIEQVHEAAENYQEQGRLKENLKENMIEVRRAQRLIQEYKQRAGEVLT</sequence>
<dbReference type="GeneTree" id="ENSGT00800000125328"/>
<reference evidence="2 3" key="1">
    <citation type="journal article" date="2007" name="Nature">
        <title>The medaka draft genome and insights into vertebrate genome evolution.</title>
        <authorList>
            <person name="Kasahara M."/>
            <person name="Naruse K."/>
            <person name="Sasaki S."/>
            <person name="Nakatani Y."/>
            <person name="Qu W."/>
            <person name="Ahsan B."/>
            <person name="Yamada T."/>
            <person name="Nagayasu Y."/>
            <person name="Doi K."/>
            <person name="Kasai Y."/>
            <person name="Jindo T."/>
            <person name="Kobayashi D."/>
            <person name="Shimada A."/>
            <person name="Toyoda A."/>
            <person name="Kuroki Y."/>
            <person name="Fujiyama A."/>
            <person name="Sasaki T."/>
            <person name="Shimizu A."/>
            <person name="Asakawa S."/>
            <person name="Shimizu N."/>
            <person name="Hashimoto S."/>
            <person name="Yang J."/>
            <person name="Lee Y."/>
            <person name="Matsushima K."/>
            <person name="Sugano S."/>
            <person name="Sakaizumi M."/>
            <person name="Narita T."/>
            <person name="Ohishi K."/>
            <person name="Haga S."/>
            <person name="Ohta F."/>
            <person name="Nomoto H."/>
            <person name="Nogata K."/>
            <person name="Morishita T."/>
            <person name="Endo T."/>
            <person name="Shin-I T."/>
            <person name="Takeda H."/>
            <person name="Morishita S."/>
            <person name="Kohara Y."/>
        </authorList>
    </citation>
    <scope>NUCLEOTIDE SEQUENCE [LARGE SCALE GENOMIC DNA]</scope>
    <source>
        <strain evidence="2 3">Hd-rR</strain>
    </source>
</reference>
<dbReference type="Bgee" id="ENSORLG00000025536">
    <property type="expression patterns" value="Expressed in intestine and 11 other cell types or tissues"/>
</dbReference>
<accession>A0A3B3HPF1</accession>